<accession>A0ABN0UY77</accession>
<evidence type="ECO:0000313" key="1">
    <source>
        <dbReference type="EMBL" id="GAA0265319.1"/>
    </source>
</evidence>
<comment type="caution">
    <text evidence="1">The sequence shown here is derived from an EMBL/GenBank/DDBJ whole genome shotgun (WGS) entry which is preliminary data.</text>
</comment>
<dbReference type="Proteomes" id="UP001500967">
    <property type="component" value="Unassembled WGS sequence"/>
</dbReference>
<name>A0ABN0UY77_9ACTN</name>
<sequence>MTGETDGFDPLWSLGRFVPGYRLGKYLRFRRSAVLARLEEHADET</sequence>
<dbReference type="EMBL" id="BAAAGX010000025">
    <property type="protein sequence ID" value="GAA0265319.1"/>
    <property type="molecule type" value="Genomic_DNA"/>
</dbReference>
<keyword evidence="2" id="KW-1185">Reference proteome</keyword>
<proteinExistence type="predicted"/>
<dbReference type="RefSeq" id="WP_344652249.1">
    <property type="nucleotide sequence ID" value="NZ_BAAAGX010000025.1"/>
</dbReference>
<reference evidence="1 2" key="1">
    <citation type="journal article" date="2019" name="Int. J. Syst. Evol. Microbiol.">
        <title>The Global Catalogue of Microorganisms (GCM) 10K type strain sequencing project: providing services to taxonomists for standard genome sequencing and annotation.</title>
        <authorList>
            <consortium name="The Broad Institute Genomics Platform"/>
            <consortium name="The Broad Institute Genome Sequencing Center for Infectious Disease"/>
            <person name="Wu L."/>
            <person name="Ma J."/>
        </authorList>
    </citation>
    <scope>NUCLEOTIDE SEQUENCE [LARGE SCALE GENOMIC DNA]</scope>
    <source>
        <strain evidence="1 2">JCM 10425</strain>
    </source>
</reference>
<gene>
    <name evidence="1" type="ORF">GCM10009539_59770</name>
</gene>
<organism evidence="1 2">
    <name type="scientific">Cryptosporangium japonicum</name>
    <dbReference type="NCBI Taxonomy" id="80872"/>
    <lineage>
        <taxon>Bacteria</taxon>
        <taxon>Bacillati</taxon>
        <taxon>Actinomycetota</taxon>
        <taxon>Actinomycetes</taxon>
        <taxon>Cryptosporangiales</taxon>
        <taxon>Cryptosporangiaceae</taxon>
        <taxon>Cryptosporangium</taxon>
    </lineage>
</organism>
<protein>
    <submittedName>
        <fullName evidence="1">Uncharacterized protein</fullName>
    </submittedName>
</protein>
<evidence type="ECO:0000313" key="2">
    <source>
        <dbReference type="Proteomes" id="UP001500967"/>
    </source>
</evidence>